<feature type="domain" description="CsbD-like" evidence="3">
    <location>
        <begin position="3"/>
        <end position="55"/>
    </location>
</feature>
<dbReference type="InterPro" id="IPR036629">
    <property type="entry name" value="YjbJ_sf"/>
</dbReference>
<keyword evidence="5" id="KW-1185">Reference proteome</keyword>
<dbReference type="Gene3D" id="1.10.1470.10">
    <property type="entry name" value="YjbJ"/>
    <property type="match status" value="1"/>
</dbReference>
<feature type="compositionally biased region" description="Basic and acidic residues" evidence="2">
    <location>
        <begin position="15"/>
        <end position="31"/>
    </location>
</feature>
<proteinExistence type="inferred from homology"/>
<gene>
    <name evidence="4" type="ORF">GMO_22110</name>
</gene>
<accession>G6XLG2</accession>
<evidence type="ECO:0000313" key="5">
    <source>
        <dbReference type="Proteomes" id="UP000004949"/>
    </source>
</evidence>
<evidence type="ECO:0000256" key="1">
    <source>
        <dbReference type="ARBA" id="ARBA00009129"/>
    </source>
</evidence>
<dbReference type="STRING" id="1088869.GMO_22110"/>
<dbReference type="InterPro" id="IPR008462">
    <property type="entry name" value="CsbD"/>
</dbReference>
<evidence type="ECO:0000259" key="3">
    <source>
        <dbReference type="Pfam" id="PF05532"/>
    </source>
</evidence>
<dbReference type="PATRIC" id="fig|1088869.3.peg.2204"/>
<feature type="region of interest" description="Disordered" evidence="2">
    <location>
        <begin position="1"/>
        <end position="60"/>
    </location>
</feature>
<dbReference type="AlphaFoldDB" id="G6XLG2"/>
<reference evidence="4 5" key="1">
    <citation type="submission" date="2011-10" db="EMBL/GenBank/DDBJ databases">
        <title>Genome sequence of Gluconobacter morbifer G707, isolated from Drosophila gut.</title>
        <authorList>
            <person name="Lee W.-J."/>
            <person name="Kim E.-K."/>
        </authorList>
    </citation>
    <scope>NUCLEOTIDE SEQUENCE [LARGE SCALE GENOMIC DNA]</scope>
    <source>
        <strain evidence="4 5">G707</strain>
    </source>
</reference>
<sequence>MKDKVKGTANQVAGKVKEEVGRATDNERLEGEGVAQNIKGKAQETKGDAKDTVKRGIDKL</sequence>
<evidence type="ECO:0000313" key="4">
    <source>
        <dbReference type="EMBL" id="EHH67216.1"/>
    </source>
</evidence>
<comment type="caution">
    <text evidence="4">The sequence shown here is derived from an EMBL/GenBank/DDBJ whole genome shotgun (WGS) entry which is preliminary data.</text>
</comment>
<organism evidence="4 5">
    <name type="scientific">Gluconobacter morbifer G707</name>
    <dbReference type="NCBI Taxonomy" id="1088869"/>
    <lineage>
        <taxon>Bacteria</taxon>
        <taxon>Pseudomonadati</taxon>
        <taxon>Pseudomonadota</taxon>
        <taxon>Alphaproteobacteria</taxon>
        <taxon>Acetobacterales</taxon>
        <taxon>Acetobacteraceae</taxon>
        <taxon>Gluconobacter</taxon>
    </lineage>
</organism>
<dbReference type="eggNOG" id="COG3237">
    <property type="taxonomic scope" value="Bacteria"/>
</dbReference>
<protein>
    <submittedName>
        <fullName evidence="4">Stress response protein CsbD</fullName>
    </submittedName>
</protein>
<feature type="compositionally biased region" description="Basic and acidic residues" evidence="2">
    <location>
        <begin position="41"/>
        <end position="60"/>
    </location>
</feature>
<dbReference type="Pfam" id="PF05532">
    <property type="entry name" value="CsbD"/>
    <property type="match status" value="1"/>
</dbReference>
<evidence type="ECO:0000256" key="2">
    <source>
        <dbReference type="SAM" id="MobiDB-lite"/>
    </source>
</evidence>
<comment type="similarity">
    <text evidence="1">Belongs to the UPF0337 (CsbD) family.</text>
</comment>
<dbReference type="EMBL" id="AGQV01000010">
    <property type="protein sequence ID" value="EHH67216.1"/>
    <property type="molecule type" value="Genomic_DNA"/>
</dbReference>
<dbReference type="SUPFAM" id="SSF69047">
    <property type="entry name" value="Hypothetical protein YjbJ"/>
    <property type="match status" value="1"/>
</dbReference>
<dbReference type="Proteomes" id="UP000004949">
    <property type="component" value="Unassembled WGS sequence"/>
</dbReference>
<name>G6XLG2_9PROT</name>